<dbReference type="FunFam" id="3.30.200.20:FF:000039">
    <property type="entry name" value="receptor-like protein kinase FERONIA"/>
    <property type="match status" value="1"/>
</dbReference>
<dbReference type="InterPro" id="IPR008271">
    <property type="entry name" value="Ser/Thr_kinase_AS"/>
</dbReference>
<proteinExistence type="predicted"/>
<evidence type="ECO:0000256" key="22">
    <source>
        <dbReference type="SAM" id="Phobius"/>
    </source>
</evidence>
<dbReference type="SMART" id="SM00220">
    <property type="entry name" value="S_TKc"/>
    <property type="match status" value="2"/>
</dbReference>
<dbReference type="InterPro" id="IPR017441">
    <property type="entry name" value="Protein_kinase_ATP_BS"/>
</dbReference>
<dbReference type="PANTHER" id="PTHR45621">
    <property type="entry name" value="OS01G0588500 PROTEIN-RELATED"/>
    <property type="match status" value="1"/>
</dbReference>
<evidence type="ECO:0000256" key="16">
    <source>
        <dbReference type="ARBA" id="ARBA00023170"/>
    </source>
</evidence>
<organism evidence="24 25">
    <name type="scientific">Escallonia rubra</name>
    <dbReference type="NCBI Taxonomy" id="112253"/>
    <lineage>
        <taxon>Eukaryota</taxon>
        <taxon>Viridiplantae</taxon>
        <taxon>Streptophyta</taxon>
        <taxon>Embryophyta</taxon>
        <taxon>Tracheophyta</taxon>
        <taxon>Spermatophyta</taxon>
        <taxon>Magnoliopsida</taxon>
        <taxon>eudicotyledons</taxon>
        <taxon>Gunneridae</taxon>
        <taxon>Pentapetalae</taxon>
        <taxon>asterids</taxon>
        <taxon>campanulids</taxon>
        <taxon>Escalloniales</taxon>
        <taxon>Escalloniaceae</taxon>
        <taxon>Escallonia</taxon>
    </lineage>
</organism>
<keyword evidence="5" id="KW-0597">Phosphoprotein</keyword>
<dbReference type="EMBL" id="JAVXUO010002843">
    <property type="protein sequence ID" value="KAK2969147.1"/>
    <property type="molecule type" value="Genomic_DNA"/>
</dbReference>
<evidence type="ECO:0000256" key="7">
    <source>
        <dbReference type="ARBA" id="ARBA00022679"/>
    </source>
</evidence>
<dbReference type="InterPro" id="IPR001245">
    <property type="entry name" value="Ser-Thr/Tyr_kinase_cat_dom"/>
</dbReference>
<accession>A0AA88QIR0</accession>
<dbReference type="GO" id="GO:0005886">
    <property type="term" value="C:plasma membrane"/>
    <property type="evidence" value="ECO:0007669"/>
    <property type="project" value="UniProtKB-SubCell"/>
</dbReference>
<keyword evidence="4" id="KW-0723">Serine/threonine-protein kinase</keyword>
<dbReference type="FunFam" id="1.10.510.10:FF:000095">
    <property type="entry name" value="protein STRUBBELIG-RECEPTOR FAMILY 8"/>
    <property type="match status" value="1"/>
</dbReference>
<dbReference type="SUPFAM" id="SSF56112">
    <property type="entry name" value="Protein kinase-like (PK-like)"/>
    <property type="match status" value="3"/>
</dbReference>
<evidence type="ECO:0000256" key="11">
    <source>
        <dbReference type="ARBA" id="ARBA00022741"/>
    </source>
</evidence>
<dbReference type="Proteomes" id="UP001187471">
    <property type="component" value="Unassembled WGS sequence"/>
</dbReference>
<evidence type="ECO:0000256" key="1">
    <source>
        <dbReference type="ARBA" id="ARBA00004162"/>
    </source>
</evidence>
<dbReference type="GO" id="GO:0005524">
    <property type="term" value="F:ATP binding"/>
    <property type="evidence" value="ECO:0007669"/>
    <property type="project" value="UniProtKB-UniRule"/>
</dbReference>
<feature type="region of interest" description="Disordered" evidence="21">
    <location>
        <begin position="724"/>
        <end position="749"/>
    </location>
</feature>
<evidence type="ECO:0000313" key="25">
    <source>
        <dbReference type="Proteomes" id="UP001187471"/>
    </source>
</evidence>
<dbReference type="EC" id="2.7.11.1" evidence="2"/>
<dbReference type="Gene3D" id="1.10.510.10">
    <property type="entry name" value="Transferase(Phosphotransferase) domain 1"/>
    <property type="match status" value="3"/>
</dbReference>
<feature type="domain" description="Protein kinase" evidence="23">
    <location>
        <begin position="292"/>
        <end position="579"/>
    </location>
</feature>
<dbReference type="InterPro" id="IPR050823">
    <property type="entry name" value="Plant_Ser_Thr_Prot_Kinase"/>
</dbReference>
<evidence type="ECO:0000256" key="18">
    <source>
        <dbReference type="ARBA" id="ARBA00047899"/>
    </source>
</evidence>
<evidence type="ECO:0000256" key="2">
    <source>
        <dbReference type="ARBA" id="ARBA00012513"/>
    </source>
</evidence>
<evidence type="ECO:0000256" key="15">
    <source>
        <dbReference type="ARBA" id="ARBA00023136"/>
    </source>
</evidence>
<dbReference type="Gene3D" id="3.30.200.20">
    <property type="entry name" value="Phosphorylase Kinase, domain 1"/>
    <property type="match status" value="2"/>
</dbReference>
<dbReference type="InterPro" id="IPR011009">
    <property type="entry name" value="Kinase-like_dom_sf"/>
</dbReference>
<evidence type="ECO:0000256" key="4">
    <source>
        <dbReference type="ARBA" id="ARBA00022527"/>
    </source>
</evidence>
<feature type="transmembrane region" description="Helical" evidence="22">
    <location>
        <begin position="233"/>
        <end position="255"/>
    </location>
</feature>
<gene>
    <name evidence="24" type="ORF">RJ640_026781</name>
</gene>
<evidence type="ECO:0000256" key="6">
    <source>
        <dbReference type="ARBA" id="ARBA00022614"/>
    </source>
</evidence>
<dbReference type="AlphaFoldDB" id="A0AA88QIR0"/>
<keyword evidence="7" id="KW-0808">Transferase</keyword>
<dbReference type="Pfam" id="PF07714">
    <property type="entry name" value="PK_Tyr_Ser-Thr"/>
    <property type="match status" value="3"/>
</dbReference>
<evidence type="ECO:0000313" key="24">
    <source>
        <dbReference type="EMBL" id="KAK2969147.1"/>
    </source>
</evidence>
<keyword evidence="14 22" id="KW-1133">Transmembrane helix</keyword>
<feature type="binding site" evidence="20">
    <location>
        <position position="319"/>
    </location>
    <ligand>
        <name>ATP</name>
        <dbReference type="ChEBI" id="CHEBI:30616"/>
    </ligand>
</feature>
<evidence type="ECO:0000256" key="13">
    <source>
        <dbReference type="ARBA" id="ARBA00022840"/>
    </source>
</evidence>
<protein>
    <recommendedName>
        <fullName evidence="2">non-specific serine/threonine protein kinase</fullName>
        <ecNumber evidence="2">2.7.11.1</ecNumber>
    </recommendedName>
</protein>
<evidence type="ECO:0000256" key="9">
    <source>
        <dbReference type="ARBA" id="ARBA00022729"/>
    </source>
</evidence>
<dbReference type="FunFam" id="1.10.510.10:FF:000358">
    <property type="entry name" value="Putative leucine-rich repeat receptor-like serine/threonine-protein kinase"/>
    <property type="match status" value="1"/>
</dbReference>
<keyword evidence="10" id="KW-0677">Repeat</keyword>
<keyword evidence="6" id="KW-0433">Leucine-rich repeat</keyword>
<reference evidence="24" key="1">
    <citation type="submission" date="2022-12" db="EMBL/GenBank/DDBJ databases">
        <title>Draft genome assemblies for two species of Escallonia (Escalloniales).</title>
        <authorList>
            <person name="Chanderbali A."/>
            <person name="Dervinis C."/>
            <person name="Anghel I."/>
            <person name="Soltis D."/>
            <person name="Soltis P."/>
            <person name="Zapata F."/>
        </authorList>
    </citation>
    <scope>NUCLEOTIDE SEQUENCE</scope>
    <source>
        <strain evidence="24">UCBG92.1500</strain>
        <tissue evidence="24">Leaf</tissue>
    </source>
</reference>
<dbReference type="GO" id="GO:0004674">
    <property type="term" value="F:protein serine/threonine kinase activity"/>
    <property type="evidence" value="ECO:0007669"/>
    <property type="project" value="UniProtKB-KW"/>
</dbReference>
<keyword evidence="12" id="KW-0418">Kinase</keyword>
<evidence type="ECO:0000256" key="3">
    <source>
        <dbReference type="ARBA" id="ARBA00022475"/>
    </source>
</evidence>
<name>A0AA88QIR0_9ASTE</name>
<evidence type="ECO:0000256" key="20">
    <source>
        <dbReference type="PROSITE-ProRule" id="PRU10141"/>
    </source>
</evidence>
<evidence type="ECO:0000256" key="8">
    <source>
        <dbReference type="ARBA" id="ARBA00022692"/>
    </source>
</evidence>
<dbReference type="FunFam" id="1.10.510.10:FF:001023">
    <property type="entry name" value="Os07g0541700 protein"/>
    <property type="match status" value="1"/>
</dbReference>
<comment type="catalytic activity">
    <reaction evidence="19">
        <text>L-seryl-[protein] + ATP = O-phospho-L-seryl-[protein] + ADP + H(+)</text>
        <dbReference type="Rhea" id="RHEA:17989"/>
        <dbReference type="Rhea" id="RHEA-COMP:9863"/>
        <dbReference type="Rhea" id="RHEA-COMP:11604"/>
        <dbReference type="ChEBI" id="CHEBI:15378"/>
        <dbReference type="ChEBI" id="CHEBI:29999"/>
        <dbReference type="ChEBI" id="CHEBI:30616"/>
        <dbReference type="ChEBI" id="CHEBI:83421"/>
        <dbReference type="ChEBI" id="CHEBI:456216"/>
        <dbReference type="EC" id="2.7.11.1"/>
    </reaction>
</comment>
<dbReference type="InterPro" id="IPR000719">
    <property type="entry name" value="Prot_kinase_dom"/>
</dbReference>
<keyword evidence="15 22" id="KW-0472">Membrane</keyword>
<comment type="catalytic activity">
    <reaction evidence="18">
        <text>L-threonyl-[protein] + ATP = O-phospho-L-threonyl-[protein] + ADP + H(+)</text>
        <dbReference type="Rhea" id="RHEA:46608"/>
        <dbReference type="Rhea" id="RHEA-COMP:11060"/>
        <dbReference type="Rhea" id="RHEA-COMP:11605"/>
        <dbReference type="ChEBI" id="CHEBI:15378"/>
        <dbReference type="ChEBI" id="CHEBI:30013"/>
        <dbReference type="ChEBI" id="CHEBI:30616"/>
        <dbReference type="ChEBI" id="CHEBI:61977"/>
        <dbReference type="ChEBI" id="CHEBI:456216"/>
        <dbReference type="EC" id="2.7.11.1"/>
    </reaction>
</comment>
<feature type="domain" description="Protein kinase" evidence="23">
    <location>
        <begin position="810"/>
        <end position="1115"/>
    </location>
</feature>
<keyword evidence="9" id="KW-0732">Signal</keyword>
<keyword evidence="17" id="KW-0325">Glycoprotein</keyword>
<dbReference type="PROSITE" id="PS00108">
    <property type="entry name" value="PROTEIN_KINASE_ST"/>
    <property type="match status" value="1"/>
</dbReference>
<evidence type="ECO:0000256" key="10">
    <source>
        <dbReference type="ARBA" id="ARBA00022737"/>
    </source>
</evidence>
<dbReference type="PROSITE" id="PS50011">
    <property type="entry name" value="PROTEIN_KINASE_DOM"/>
    <property type="match status" value="3"/>
</dbReference>
<evidence type="ECO:0000256" key="14">
    <source>
        <dbReference type="ARBA" id="ARBA00022989"/>
    </source>
</evidence>
<keyword evidence="3" id="KW-1003">Cell membrane</keyword>
<evidence type="ECO:0000256" key="5">
    <source>
        <dbReference type="ARBA" id="ARBA00022553"/>
    </source>
</evidence>
<evidence type="ECO:0000256" key="12">
    <source>
        <dbReference type="ARBA" id="ARBA00022777"/>
    </source>
</evidence>
<feature type="domain" description="Protein kinase" evidence="23">
    <location>
        <begin position="1"/>
        <end position="214"/>
    </location>
</feature>
<comment type="subcellular location">
    <subcellularLocation>
        <location evidence="1">Cell membrane</location>
        <topology evidence="1">Single-pass membrane protein</topology>
    </subcellularLocation>
</comment>
<feature type="non-terminal residue" evidence="24">
    <location>
        <position position="1"/>
    </location>
</feature>
<keyword evidence="25" id="KW-1185">Reference proteome</keyword>
<evidence type="ECO:0000256" key="19">
    <source>
        <dbReference type="ARBA" id="ARBA00048679"/>
    </source>
</evidence>
<evidence type="ECO:0000256" key="17">
    <source>
        <dbReference type="ARBA" id="ARBA00023180"/>
    </source>
</evidence>
<evidence type="ECO:0000256" key="21">
    <source>
        <dbReference type="SAM" id="MobiDB-lite"/>
    </source>
</evidence>
<dbReference type="PROSITE" id="PS00107">
    <property type="entry name" value="PROTEIN_KINASE_ATP"/>
    <property type="match status" value="1"/>
</dbReference>
<comment type="caution">
    <text evidence="24">The sequence shown here is derived from an EMBL/GenBank/DDBJ whole genome shotgun (WGS) entry which is preliminary data.</text>
</comment>
<keyword evidence="16" id="KW-0675">Receptor</keyword>
<keyword evidence="11 20" id="KW-0547">Nucleotide-binding</keyword>
<keyword evidence="13 20" id="KW-0067">ATP-binding</keyword>
<sequence length="1118" mass="123495">SICLILAVNFCLQSEAKFFGKFNHPNLAKLLGYCFKDRNFYLEYMPNRSLESCLFRRNLTLPWDARIKIVAGVARVLAFLHTTEEHIIHRDIKASNILLDAEFNAKLSDFGLLPKLDPANGQSHVTMRMPGSYSYAPGQLTKKSDVYAFGVLLLEVLMGLRVIDINRPPGKHNVVNLLRPFLDRGELGTIMHRRLIGHYSPRSAFKVYCPTSALAGNFAGDGNTVSDTDLRGIVNALVSGLIVAIVALNIVVFALKQVFGEREKPPSSSSSSYERLCRPFSIAEINSATKNFDTGLVIGRGRFGNVYKGTIAEKAVAIKLWDSASKQAAREFRTEVQMFALHGFRHSHVASLVGYCEHYSNLILVYEFMPLGTLAHNIHKVSDSADCSDISTRLSWVERVKICIGAARGLDYLHTGTSFEHRVMHRHVKSSNILLDMSRTAKVFDFGLSKIGPANQSCALVSTKIKGTFGYLDPEYLVTARLTVKSDVYAFGVVLFEVLTGRPAVDSRLDEEERSLARWAKQCVKRGTIGQIVDPVLREDRICLESLEEFVRIADQCLHKHSSKRPIMAEVVVSLESALRLQEGTCSPLVEVITNAGNRGASNNQNILDSSLQEEVVNACNGGHNNEQIDRTSNGGGIYNNQQDGDLRTGHEGANGNVACHEEDTNGAYNNQQSRDFITEQEVIGGNVGHHDKRINGNSDTDHANNIQEHADSSAEQVAANTVNGGHDLQTDGTIRLGDASGKQSRKKPAMKTLTKFFSDRAGMISGAGAKQSRLKRSYSNNGGVGALSGKIVTPNLKLFTFNDLSRATRNFTLRSGGGDFEMVFKGWVDKKTFAPSTVGVGMAVAVKKLNLYGPQGTKEAQLEVKFLGKFCHPNLVKLLGYCSEDGEFLLVHEYMEGGSLERHLFIQDAEPLALVTRLKIAIDAARALAFLHAIKKQVIYRGFKASDVLLDGDSNAKLSDFGLAKFRSTNGESHISSLLVGDTSYTNIPKKNIGYIAPEYVTTGHLNMKSDVYGFGVVLLEMLTGLRVLDFTRSNGIGCDLVDWATPLLTDRKRLKEVIDPRMEYDYSRERPVLVAMGDLVLQCVAYYPKNRPWMEEVLETLVQIKEQNEKAFLNSI</sequence>
<evidence type="ECO:0000259" key="23">
    <source>
        <dbReference type="PROSITE" id="PS50011"/>
    </source>
</evidence>
<keyword evidence="8 22" id="KW-0812">Transmembrane</keyword>